<protein>
    <submittedName>
        <fullName evidence="1">Uncharacterized protein</fullName>
    </submittedName>
</protein>
<sequence>MVTLDRSTHVCSHCHVSWTGAERDCLSCGQPATSQPTGVASALQRLLDLVTVPGGTDLGPKLAYGQVT</sequence>
<comment type="caution">
    <text evidence="1">The sequence shown here is derived from an EMBL/GenBank/DDBJ whole genome shotgun (WGS) entry which is preliminary data.</text>
</comment>
<evidence type="ECO:0000313" key="2">
    <source>
        <dbReference type="Proteomes" id="UP001592530"/>
    </source>
</evidence>
<proteinExistence type="predicted"/>
<name>A0ABV6XCN6_9ACTN</name>
<reference evidence="1 2" key="1">
    <citation type="submission" date="2024-09" db="EMBL/GenBank/DDBJ databases">
        <authorList>
            <person name="Lee S.D."/>
        </authorList>
    </citation>
    <scope>NUCLEOTIDE SEQUENCE [LARGE SCALE GENOMIC DNA]</scope>
    <source>
        <strain evidence="1 2">N1-3</strain>
    </source>
</reference>
<gene>
    <name evidence="1" type="ORF">ACEZDB_35860</name>
</gene>
<dbReference type="RefSeq" id="WP_380559432.1">
    <property type="nucleotide sequence ID" value="NZ_JBHEZY010000024.1"/>
</dbReference>
<dbReference type="Proteomes" id="UP001592530">
    <property type="component" value="Unassembled WGS sequence"/>
</dbReference>
<accession>A0ABV6XCN6</accession>
<dbReference type="EMBL" id="JBHEZY010000024">
    <property type="protein sequence ID" value="MFC1436023.1"/>
    <property type="molecule type" value="Genomic_DNA"/>
</dbReference>
<evidence type="ECO:0000313" key="1">
    <source>
        <dbReference type="EMBL" id="MFC1436023.1"/>
    </source>
</evidence>
<organism evidence="1 2">
    <name type="scientific">Streptacidiphilus alkalitolerans</name>
    <dbReference type="NCBI Taxonomy" id="3342712"/>
    <lineage>
        <taxon>Bacteria</taxon>
        <taxon>Bacillati</taxon>
        <taxon>Actinomycetota</taxon>
        <taxon>Actinomycetes</taxon>
        <taxon>Kitasatosporales</taxon>
        <taxon>Streptomycetaceae</taxon>
        <taxon>Streptacidiphilus</taxon>
    </lineage>
</organism>